<protein>
    <submittedName>
        <fullName evidence="7">Putative cytochrome P450 monooxygenase SirB-like protein</fullName>
    </submittedName>
</protein>
<dbReference type="InterPro" id="IPR001128">
    <property type="entry name" value="Cyt_P450"/>
</dbReference>
<dbReference type="CDD" id="cd11041">
    <property type="entry name" value="CYP503A1-like"/>
    <property type="match status" value="1"/>
</dbReference>
<dbReference type="EMBL" id="KZ826153">
    <property type="protein sequence ID" value="PYH87895.1"/>
    <property type="molecule type" value="Genomic_DNA"/>
</dbReference>
<dbReference type="VEuPathDB" id="FungiDB:BO71DRAFT_469838"/>
<keyword evidence="4" id="KW-0560">Oxidoreductase</keyword>
<evidence type="ECO:0000313" key="8">
    <source>
        <dbReference type="Proteomes" id="UP000247810"/>
    </source>
</evidence>
<keyword evidence="5" id="KW-0408">Iron</keyword>
<evidence type="ECO:0000256" key="4">
    <source>
        <dbReference type="ARBA" id="ARBA00023002"/>
    </source>
</evidence>
<dbReference type="Pfam" id="PF00067">
    <property type="entry name" value="p450"/>
    <property type="match status" value="1"/>
</dbReference>
<dbReference type="Proteomes" id="UP000247810">
    <property type="component" value="Unassembled WGS sequence"/>
</dbReference>
<dbReference type="PANTHER" id="PTHR46206">
    <property type="entry name" value="CYTOCHROME P450"/>
    <property type="match status" value="1"/>
</dbReference>
<keyword evidence="8" id="KW-1185">Reference proteome</keyword>
<keyword evidence="6 7" id="KW-0503">Monooxygenase</keyword>
<dbReference type="GO" id="GO:0016705">
    <property type="term" value="F:oxidoreductase activity, acting on paired donors, with incorporation or reduction of molecular oxygen"/>
    <property type="evidence" value="ECO:0007669"/>
    <property type="project" value="InterPro"/>
</dbReference>
<evidence type="ECO:0000256" key="1">
    <source>
        <dbReference type="ARBA" id="ARBA00001971"/>
    </source>
</evidence>
<accession>A0A319CRC5</accession>
<dbReference type="GO" id="GO:0004497">
    <property type="term" value="F:monooxygenase activity"/>
    <property type="evidence" value="ECO:0007669"/>
    <property type="project" value="UniProtKB-KW"/>
</dbReference>
<evidence type="ECO:0000256" key="3">
    <source>
        <dbReference type="ARBA" id="ARBA00022723"/>
    </source>
</evidence>
<evidence type="ECO:0000313" key="7">
    <source>
        <dbReference type="EMBL" id="PYH87895.1"/>
    </source>
</evidence>
<keyword evidence="3" id="KW-0479">Metal-binding</keyword>
<dbReference type="PANTHER" id="PTHR46206:SF7">
    <property type="entry name" value="P450, PUTATIVE (EUROFUNG)-RELATED"/>
    <property type="match status" value="1"/>
</dbReference>
<proteinExistence type="inferred from homology"/>
<dbReference type="STRING" id="1448320.A0A319CRC5"/>
<comment type="similarity">
    <text evidence="2">Belongs to the cytochrome P450 family.</text>
</comment>
<evidence type="ECO:0000256" key="2">
    <source>
        <dbReference type="ARBA" id="ARBA00010617"/>
    </source>
</evidence>
<dbReference type="Gene3D" id="1.10.630.10">
    <property type="entry name" value="Cytochrome P450"/>
    <property type="match status" value="1"/>
</dbReference>
<evidence type="ECO:0000256" key="5">
    <source>
        <dbReference type="ARBA" id="ARBA00023004"/>
    </source>
</evidence>
<evidence type="ECO:0000256" key="6">
    <source>
        <dbReference type="ARBA" id="ARBA00023033"/>
    </source>
</evidence>
<dbReference type="GO" id="GO:0019748">
    <property type="term" value="P:secondary metabolic process"/>
    <property type="evidence" value="ECO:0007669"/>
    <property type="project" value="UniProtKB-ARBA"/>
</dbReference>
<dbReference type="InterPro" id="IPR036396">
    <property type="entry name" value="Cyt_P450_sf"/>
</dbReference>
<gene>
    <name evidence="7" type="ORF">BO71DRAFT_469838</name>
</gene>
<dbReference type="AlphaFoldDB" id="A0A319CRC5"/>
<organism evidence="7 8">
    <name type="scientific">Aspergillus ellipticus CBS 707.79</name>
    <dbReference type="NCBI Taxonomy" id="1448320"/>
    <lineage>
        <taxon>Eukaryota</taxon>
        <taxon>Fungi</taxon>
        <taxon>Dikarya</taxon>
        <taxon>Ascomycota</taxon>
        <taxon>Pezizomycotina</taxon>
        <taxon>Eurotiomycetes</taxon>
        <taxon>Eurotiomycetidae</taxon>
        <taxon>Eurotiales</taxon>
        <taxon>Aspergillaceae</taxon>
        <taxon>Aspergillus</taxon>
        <taxon>Aspergillus subgen. Circumdati</taxon>
    </lineage>
</organism>
<sequence>MDLQDYIPLRSLPLWLLPLAVAVLFLAYSSDGLDVPTARFSRLLPNIINRQLFYVAGPAQIQQGYDKYKHRPFRILKPEGDLIVLPAKYLDEVRQASPKKLGVLEAEFKNALGDYTVGSGLAAQALSQMNPVLNHIIPRVIVELQHAMTLELPPCKGEWTSINLYSTVLRLVSRAISCVTVGDIICRDEQWLDTVSSYIADMDLAIATLRPIPSFLHPLVARFLPSVERLRYQFSWVQHELLIPMVKTRRFAEDNDPHYQKPDDLIQWTMDLAHNGFDRDPAHIAREVMTVTSLTMIRSSAILLTQALYDLIAQPEYLEPLREEVRETFRDGWANVTQGKLRAQHRLDSFLRESRRWNPSQELNVHRIVKRHLIFSDGLTIPKGAYICFATGPMSRDVTIMPGVDYFNGFRWCKNNPANTGLASLHFGIDRGACPGRFVAVNTAKLVMSRLLQDYDFKFEGELEGEGRPANIRIGEQILPDTTVQVMIREVRK</sequence>
<dbReference type="SUPFAM" id="SSF48264">
    <property type="entry name" value="Cytochrome P450"/>
    <property type="match status" value="1"/>
</dbReference>
<reference evidence="7 8" key="1">
    <citation type="submission" date="2018-02" db="EMBL/GenBank/DDBJ databases">
        <title>The genomes of Aspergillus section Nigri reveals drivers in fungal speciation.</title>
        <authorList>
            <consortium name="DOE Joint Genome Institute"/>
            <person name="Vesth T.C."/>
            <person name="Nybo J."/>
            <person name="Theobald S."/>
            <person name="Brandl J."/>
            <person name="Frisvad J.C."/>
            <person name="Nielsen K.F."/>
            <person name="Lyhne E.K."/>
            <person name="Kogle M.E."/>
            <person name="Kuo A."/>
            <person name="Riley R."/>
            <person name="Clum A."/>
            <person name="Nolan M."/>
            <person name="Lipzen A."/>
            <person name="Salamov A."/>
            <person name="Henrissat B."/>
            <person name="Wiebenga A."/>
            <person name="De vries R.P."/>
            <person name="Grigoriev I.V."/>
            <person name="Mortensen U.H."/>
            <person name="Andersen M.R."/>
            <person name="Baker S.E."/>
        </authorList>
    </citation>
    <scope>NUCLEOTIDE SEQUENCE [LARGE SCALE GENOMIC DNA]</scope>
    <source>
        <strain evidence="7 8">CBS 707.79</strain>
    </source>
</reference>
<dbReference type="GO" id="GO:0020037">
    <property type="term" value="F:heme binding"/>
    <property type="evidence" value="ECO:0007669"/>
    <property type="project" value="InterPro"/>
</dbReference>
<comment type="cofactor">
    <cofactor evidence="1">
        <name>heme</name>
        <dbReference type="ChEBI" id="CHEBI:30413"/>
    </cofactor>
</comment>
<name>A0A319CRC5_9EURO</name>
<dbReference type="OrthoDB" id="1844152at2759"/>
<dbReference type="GO" id="GO:0005506">
    <property type="term" value="F:iron ion binding"/>
    <property type="evidence" value="ECO:0007669"/>
    <property type="project" value="InterPro"/>
</dbReference>